<dbReference type="SUPFAM" id="SSF53756">
    <property type="entry name" value="UDP-Glycosyltransferase/glycogen phosphorylase"/>
    <property type="match status" value="1"/>
</dbReference>
<protein>
    <submittedName>
        <fullName evidence="3">Glycosyltransferase, exosortase A system-associated</fullName>
    </submittedName>
</protein>
<dbReference type="InterPro" id="IPR050194">
    <property type="entry name" value="Glycosyltransferase_grp1"/>
</dbReference>
<dbReference type="AlphaFoldDB" id="A0A9J6PC50"/>
<dbReference type="EMBL" id="JAMZFT010000002">
    <property type="protein sequence ID" value="MCP1336861.1"/>
    <property type="molecule type" value="Genomic_DNA"/>
</dbReference>
<sequence>MRILHVFDHSLPLQSGYVFRSLGILRAQRARGWQTVHLTSPKHTAARKALAEQVDGWTFHRTPDAGHRFPILNERAQVRATTQRLREVVDAARPDIIHAHSPVLNALPALTVGRERGIPVVYEIRAFWEDAAVDHGTTREGSLRYRATRALETWAARRVSHLFTICEGLRADLVGRGLPSDKVTVIPNAVDLKDFSAAPIRDAELARALGLEGSTVLGFVGSFYAYEGLDLLLEALAKIRAQRPDIKALLVGGGPQEEVLKAKAQSLGLDGSVVFTGRVRHDQVNRYYGLIDLLTFPRHPMRLTELVTPLKPLEAMALGRVLVASDVGGHKELVRDGATGFLFKAGSVDALADRIVEAVSNRDRWDAIRNAGRRFVETERNWDASVARYAPVYEKLVLGKDVPRAPQAAAVKAPAR</sequence>
<dbReference type="PANTHER" id="PTHR45947:SF3">
    <property type="entry name" value="SULFOQUINOVOSYL TRANSFERASE SQD2"/>
    <property type="match status" value="1"/>
</dbReference>
<accession>A0A9J6PC50</accession>
<dbReference type="NCBIfam" id="TIGR04063">
    <property type="entry name" value="stp3"/>
    <property type="match status" value="1"/>
</dbReference>
<dbReference type="InterPro" id="IPR001296">
    <property type="entry name" value="Glyco_trans_1"/>
</dbReference>
<proteinExistence type="predicted"/>
<dbReference type="InterPro" id="IPR024004">
    <property type="entry name" value="PEP-CTERM/XrtA_GlycosylTrfase"/>
</dbReference>
<dbReference type="CDD" id="cd03794">
    <property type="entry name" value="GT4_WbuB-like"/>
    <property type="match status" value="1"/>
</dbReference>
<dbReference type="InterPro" id="IPR028098">
    <property type="entry name" value="Glyco_trans_4-like_N"/>
</dbReference>
<reference evidence="3" key="1">
    <citation type="submission" date="2022-06" db="EMBL/GenBank/DDBJ databases">
        <title>Isolation and Genomics of Futiania mangrovii gen. nov., sp. nov., a Rare and Metabolically-versatile member in the Class Alphaproteobacteria.</title>
        <authorList>
            <person name="Liu L."/>
            <person name="Huang W.-C."/>
            <person name="Pan J."/>
            <person name="Li J."/>
            <person name="Huang Y."/>
            <person name="Du H."/>
            <person name="Liu Y."/>
            <person name="Li M."/>
        </authorList>
    </citation>
    <scope>NUCLEOTIDE SEQUENCE</scope>
    <source>
        <strain evidence="3">FT118</strain>
    </source>
</reference>
<comment type="caution">
    <text evidence="3">The sequence shown here is derived from an EMBL/GenBank/DDBJ whole genome shotgun (WGS) entry which is preliminary data.</text>
</comment>
<evidence type="ECO:0000313" key="3">
    <source>
        <dbReference type="EMBL" id="MCP1336861.1"/>
    </source>
</evidence>
<name>A0A9J6PC50_9PROT</name>
<keyword evidence="4" id="KW-1185">Reference proteome</keyword>
<feature type="domain" description="Glycosyltransferase subfamily 4-like N-terminal" evidence="2">
    <location>
        <begin position="16"/>
        <end position="188"/>
    </location>
</feature>
<feature type="domain" description="Glycosyl transferase family 1" evidence="1">
    <location>
        <begin position="211"/>
        <end position="374"/>
    </location>
</feature>
<dbReference type="Pfam" id="PF00534">
    <property type="entry name" value="Glycos_transf_1"/>
    <property type="match status" value="1"/>
</dbReference>
<gene>
    <name evidence="3" type="ORF">NJQ99_10610</name>
</gene>
<dbReference type="Gene3D" id="3.40.50.2000">
    <property type="entry name" value="Glycogen Phosphorylase B"/>
    <property type="match status" value="2"/>
</dbReference>
<organism evidence="3 4">
    <name type="scientific">Futiania mangrovi</name>
    <dbReference type="NCBI Taxonomy" id="2959716"/>
    <lineage>
        <taxon>Bacteria</taxon>
        <taxon>Pseudomonadati</taxon>
        <taxon>Pseudomonadota</taxon>
        <taxon>Alphaproteobacteria</taxon>
        <taxon>Futianiales</taxon>
        <taxon>Futianiaceae</taxon>
        <taxon>Futiania</taxon>
    </lineage>
</organism>
<dbReference type="Proteomes" id="UP001055804">
    <property type="component" value="Unassembled WGS sequence"/>
</dbReference>
<evidence type="ECO:0000313" key="4">
    <source>
        <dbReference type="Proteomes" id="UP001055804"/>
    </source>
</evidence>
<dbReference type="GO" id="GO:0016758">
    <property type="term" value="F:hexosyltransferase activity"/>
    <property type="evidence" value="ECO:0007669"/>
    <property type="project" value="TreeGrafter"/>
</dbReference>
<dbReference type="RefSeq" id="WP_269332803.1">
    <property type="nucleotide sequence ID" value="NZ_JAMZFT010000002.1"/>
</dbReference>
<evidence type="ECO:0000259" key="2">
    <source>
        <dbReference type="Pfam" id="PF13579"/>
    </source>
</evidence>
<evidence type="ECO:0000259" key="1">
    <source>
        <dbReference type="Pfam" id="PF00534"/>
    </source>
</evidence>
<dbReference type="Pfam" id="PF13579">
    <property type="entry name" value="Glyco_trans_4_4"/>
    <property type="match status" value="1"/>
</dbReference>
<dbReference type="PANTHER" id="PTHR45947">
    <property type="entry name" value="SULFOQUINOVOSYL TRANSFERASE SQD2"/>
    <property type="match status" value="1"/>
</dbReference>